<evidence type="ECO:0000313" key="3">
    <source>
        <dbReference type="Proteomes" id="UP000292052"/>
    </source>
</evidence>
<feature type="signal peptide" evidence="1">
    <location>
        <begin position="1"/>
        <end position="17"/>
    </location>
</feature>
<dbReference type="PANTHER" id="PTHR31649">
    <property type="entry name" value="AGAP009604-PA"/>
    <property type="match status" value="1"/>
</dbReference>
<reference evidence="2 3" key="1">
    <citation type="submission" date="2017-03" db="EMBL/GenBank/DDBJ databases">
        <title>Genome of the blue death feigning beetle - Asbolus verrucosus.</title>
        <authorList>
            <person name="Rider S.D."/>
        </authorList>
    </citation>
    <scope>NUCLEOTIDE SEQUENCE [LARGE SCALE GENOMIC DNA]</scope>
    <source>
        <strain evidence="2">Butters</strain>
        <tissue evidence="2">Head and leg muscle</tissue>
    </source>
</reference>
<dbReference type="OrthoDB" id="2142040at2759"/>
<organism evidence="2 3">
    <name type="scientific">Asbolus verrucosus</name>
    <name type="common">Desert ironclad beetle</name>
    <dbReference type="NCBI Taxonomy" id="1661398"/>
    <lineage>
        <taxon>Eukaryota</taxon>
        <taxon>Metazoa</taxon>
        <taxon>Ecdysozoa</taxon>
        <taxon>Arthropoda</taxon>
        <taxon>Hexapoda</taxon>
        <taxon>Insecta</taxon>
        <taxon>Pterygota</taxon>
        <taxon>Neoptera</taxon>
        <taxon>Endopterygota</taxon>
        <taxon>Coleoptera</taxon>
        <taxon>Polyphaga</taxon>
        <taxon>Cucujiformia</taxon>
        <taxon>Tenebrionidae</taxon>
        <taxon>Pimeliinae</taxon>
        <taxon>Asbolus</taxon>
    </lineage>
</organism>
<protein>
    <submittedName>
        <fullName evidence="2">DUF3421 domain containing protein</fullName>
    </submittedName>
</protein>
<dbReference type="AlphaFoldDB" id="A0A482VTY1"/>
<keyword evidence="3" id="KW-1185">Reference proteome</keyword>
<feature type="non-terminal residue" evidence="2">
    <location>
        <position position="375"/>
    </location>
</feature>
<dbReference type="Proteomes" id="UP000292052">
    <property type="component" value="Unassembled WGS sequence"/>
</dbReference>
<dbReference type="Pfam" id="PF11901">
    <property type="entry name" value="DM9"/>
    <property type="match status" value="1"/>
</dbReference>
<name>A0A482VTY1_ASBVE</name>
<evidence type="ECO:0000256" key="1">
    <source>
        <dbReference type="SAM" id="SignalP"/>
    </source>
</evidence>
<dbReference type="PANTHER" id="PTHR31649:SF10">
    <property type="entry name" value="IP19903P-RELATED"/>
    <property type="match status" value="1"/>
</dbReference>
<sequence>MFLRIFSFVATLAITQAASAPEDHYWRDYDGAIPEDALHGGESSNGRKFYIGQAYVRNKGLIVVQIHPGVKTVNAVFEDKVEKVDAHIKILCGNPNESHWLPTNSTDIQMMLVDYNAVVGGHEDGLGPLHIGRLMYRGEDSIGKITSYKPYGANLYFDDRGEVQVFTTYEVLVHDYYWRDYTGTIPEDAVVGGKDVNGKDIYIGQAYIKNEGLIVVQIYPGVREVQAPIKGIKNVKKYTKVVLITVSALQEDYTWREYTGSIPPDAVVGGEDINGKHIYIGQAYVRNEGLIVVQIYPGVRAVSAPIKGVKKVDTFIKILCGPQENFYWMPATFSDLHLALVGKHAVIGGHEDGGGQLNVGRISHEGEIKIGKITA</sequence>
<dbReference type="EMBL" id="QDEB01062317">
    <property type="protein sequence ID" value="RZC36411.1"/>
    <property type="molecule type" value="Genomic_DNA"/>
</dbReference>
<keyword evidence="1" id="KW-0732">Signal</keyword>
<evidence type="ECO:0000313" key="2">
    <source>
        <dbReference type="EMBL" id="RZC36411.1"/>
    </source>
</evidence>
<proteinExistence type="predicted"/>
<dbReference type="SMART" id="SM00696">
    <property type="entry name" value="DM9"/>
    <property type="match status" value="1"/>
</dbReference>
<accession>A0A482VTY1</accession>
<comment type="caution">
    <text evidence="2">The sequence shown here is derived from an EMBL/GenBank/DDBJ whole genome shotgun (WGS) entry which is preliminary data.</text>
</comment>
<feature type="chain" id="PRO_5019795619" evidence="1">
    <location>
        <begin position="18"/>
        <end position="375"/>
    </location>
</feature>
<dbReference type="InterPro" id="IPR006616">
    <property type="entry name" value="DM9_repeat"/>
</dbReference>
<gene>
    <name evidence="2" type="ORF">BDFB_013289</name>
</gene>